<dbReference type="Proteomes" id="UP000095751">
    <property type="component" value="Unassembled WGS sequence"/>
</dbReference>
<evidence type="ECO:0000313" key="4">
    <source>
        <dbReference type="Proteomes" id="UP000095751"/>
    </source>
</evidence>
<evidence type="ECO:0000313" key="3">
    <source>
        <dbReference type="EMBL" id="OEU06483.1"/>
    </source>
</evidence>
<accession>A0A1E7ELP7</accession>
<keyword evidence="2" id="KW-0812">Transmembrane</keyword>
<evidence type="ECO:0000256" key="2">
    <source>
        <dbReference type="SAM" id="Phobius"/>
    </source>
</evidence>
<keyword evidence="4" id="KW-1185">Reference proteome</keyword>
<organism evidence="3 4">
    <name type="scientific">Fragilariopsis cylindrus CCMP1102</name>
    <dbReference type="NCBI Taxonomy" id="635003"/>
    <lineage>
        <taxon>Eukaryota</taxon>
        <taxon>Sar</taxon>
        <taxon>Stramenopiles</taxon>
        <taxon>Ochrophyta</taxon>
        <taxon>Bacillariophyta</taxon>
        <taxon>Bacillariophyceae</taxon>
        <taxon>Bacillariophycidae</taxon>
        <taxon>Bacillariales</taxon>
        <taxon>Bacillariaceae</taxon>
        <taxon>Fragilariopsis</taxon>
    </lineage>
</organism>
<dbReference type="AlphaFoldDB" id="A0A1E7ELP7"/>
<gene>
    <name evidence="3" type="ORF">FRACYDRAFT_265861</name>
</gene>
<feature type="compositionally biased region" description="Polar residues" evidence="1">
    <location>
        <begin position="112"/>
        <end position="122"/>
    </location>
</feature>
<feature type="transmembrane region" description="Helical" evidence="2">
    <location>
        <begin position="76"/>
        <end position="98"/>
    </location>
</feature>
<name>A0A1E7ELP7_9STRA</name>
<keyword evidence="2" id="KW-0472">Membrane</keyword>
<protein>
    <submittedName>
        <fullName evidence="3">Uncharacterized protein</fullName>
    </submittedName>
</protein>
<sequence length="255" mass="27936">MAAILCTTIGELISTACKALTIPCRACGAGCDKLGELMCTPFMPYLVVTFFLNTPAVVYAIKSYQSWNCGGYSYKLFRWLIINAILSVIHMIAAFYIVNLIREEKPLSPLPITSSTATGASQPTFMATTGTATPTSEPTTTYQNAGNNSNNSNTSSNFIADSSYDVPGGPNSFQRIKHVLCYDKGMAVYIVIFLFWIVWLAIGVSRRLSYDNDGDYDYDDGCSDLTRYMNAAIAIGYVWMALVGTAFCCSLICRR</sequence>
<dbReference type="EMBL" id="KV784408">
    <property type="protein sequence ID" value="OEU06483.1"/>
    <property type="molecule type" value="Genomic_DNA"/>
</dbReference>
<proteinExistence type="predicted"/>
<feature type="region of interest" description="Disordered" evidence="1">
    <location>
        <begin position="112"/>
        <end position="151"/>
    </location>
</feature>
<evidence type="ECO:0000256" key="1">
    <source>
        <dbReference type="SAM" id="MobiDB-lite"/>
    </source>
</evidence>
<reference evidence="3 4" key="1">
    <citation type="submission" date="2016-09" db="EMBL/GenBank/DDBJ databases">
        <title>Extensive genetic diversity and differential bi-allelic expression allows diatom success in the polar Southern Ocean.</title>
        <authorList>
            <consortium name="DOE Joint Genome Institute"/>
            <person name="Mock T."/>
            <person name="Otillar R.P."/>
            <person name="Strauss J."/>
            <person name="Dupont C."/>
            <person name="Frickenhaus S."/>
            <person name="Maumus F."/>
            <person name="Mcmullan M."/>
            <person name="Sanges R."/>
            <person name="Schmutz J."/>
            <person name="Toseland A."/>
            <person name="Valas R."/>
            <person name="Veluchamy A."/>
            <person name="Ward B.J."/>
            <person name="Allen A."/>
            <person name="Barry K."/>
            <person name="Falciatore A."/>
            <person name="Ferrante M."/>
            <person name="Fortunato A.E."/>
            <person name="Gloeckner G."/>
            <person name="Gruber A."/>
            <person name="Hipkin R."/>
            <person name="Janech M."/>
            <person name="Kroth P."/>
            <person name="Leese F."/>
            <person name="Lindquist E."/>
            <person name="Lyon B.R."/>
            <person name="Martin J."/>
            <person name="Mayer C."/>
            <person name="Parker M."/>
            <person name="Quesneville H."/>
            <person name="Raymond J."/>
            <person name="Uhlig C."/>
            <person name="Valentin K.U."/>
            <person name="Worden A.Z."/>
            <person name="Armbrust E.V."/>
            <person name="Bowler C."/>
            <person name="Green B."/>
            <person name="Moulton V."/>
            <person name="Van Oosterhout C."/>
            <person name="Grigoriev I."/>
        </authorList>
    </citation>
    <scope>NUCLEOTIDE SEQUENCE [LARGE SCALE GENOMIC DNA]</scope>
    <source>
        <strain evidence="3 4">CCMP1102</strain>
    </source>
</reference>
<keyword evidence="2" id="KW-1133">Transmembrane helix</keyword>
<dbReference type="KEGG" id="fcy:FRACYDRAFT_265861"/>
<dbReference type="OrthoDB" id="42494at2759"/>
<feature type="transmembrane region" description="Helical" evidence="2">
    <location>
        <begin position="228"/>
        <end position="253"/>
    </location>
</feature>
<feature type="transmembrane region" description="Helical" evidence="2">
    <location>
        <begin position="42"/>
        <end position="61"/>
    </location>
</feature>
<dbReference type="InParanoid" id="A0A1E7ELP7"/>
<feature type="transmembrane region" description="Helical" evidence="2">
    <location>
        <begin position="186"/>
        <end position="208"/>
    </location>
</feature>
<feature type="compositionally biased region" description="Low complexity" evidence="1">
    <location>
        <begin position="123"/>
        <end position="151"/>
    </location>
</feature>